<accession>A0ACC2PJL7</accession>
<protein>
    <submittedName>
        <fullName evidence="1">Uncharacterized protein</fullName>
    </submittedName>
</protein>
<comment type="caution">
    <text evidence="1">The sequence shown here is derived from an EMBL/GenBank/DDBJ whole genome shotgun (WGS) entry which is preliminary data.</text>
</comment>
<keyword evidence="2" id="KW-1185">Reference proteome</keyword>
<name>A0ACC2PJL7_9HYME</name>
<dbReference type="Proteomes" id="UP001239111">
    <property type="component" value="Chromosome 1"/>
</dbReference>
<proteinExistence type="predicted"/>
<organism evidence="1 2">
    <name type="scientific">Eretmocerus hayati</name>
    <dbReference type="NCBI Taxonomy" id="131215"/>
    <lineage>
        <taxon>Eukaryota</taxon>
        <taxon>Metazoa</taxon>
        <taxon>Ecdysozoa</taxon>
        <taxon>Arthropoda</taxon>
        <taxon>Hexapoda</taxon>
        <taxon>Insecta</taxon>
        <taxon>Pterygota</taxon>
        <taxon>Neoptera</taxon>
        <taxon>Endopterygota</taxon>
        <taxon>Hymenoptera</taxon>
        <taxon>Apocrita</taxon>
        <taxon>Proctotrupomorpha</taxon>
        <taxon>Chalcidoidea</taxon>
        <taxon>Aphelinidae</taxon>
        <taxon>Aphelininae</taxon>
        <taxon>Eretmocerus</taxon>
    </lineage>
</organism>
<dbReference type="EMBL" id="CM056741">
    <property type="protein sequence ID" value="KAJ8682789.1"/>
    <property type="molecule type" value="Genomic_DNA"/>
</dbReference>
<gene>
    <name evidence="1" type="ORF">QAD02_018581</name>
</gene>
<evidence type="ECO:0000313" key="1">
    <source>
        <dbReference type="EMBL" id="KAJ8682789.1"/>
    </source>
</evidence>
<reference evidence="1" key="1">
    <citation type="submission" date="2023-04" db="EMBL/GenBank/DDBJ databases">
        <title>A chromosome-level genome assembly of the parasitoid wasp Eretmocerus hayati.</title>
        <authorList>
            <person name="Zhong Y."/>
            <person name="Liu S."/>
            <person name="Liu Y."/>
        </authorList>
    </citation>
    <scope>NUCLEOTIDE SEQUENCE</scope>
    <source>
        <strain evidence="1">ZJU_SS_LIU_2023</strain>
    </source>
</reference>
<sequence length="186" mass="20158">MADVAKATRTKVPKDGTKTKVKKQPSNSNTRPTTSEMILEAVEKLADRKGSSLSAIKKYINANHQVDVEKQANLIKKYLKNAVVEKTLVQVKGIGAGGSFRLPRKNEVQGKPKKPTTKELPKKAKATAKKVKSPAKVRKSVAPKRASKPKPAKTVKAPKSPQLKKSTASKTKSVALKSSKPKSNKK</sequence>
<evidence type="ECO:0000313" key="2">
    <source>
        <dbReference type="Proteomes" id="UP001239111"/>
    </source>
</evidence>